<protein>
    <submittedName>
        <fullName evidence="1">Uncharacterized protein</fullName>
    </submittedName>
</protein>
<comment type="caution">
    <text evidence="1">The sequence shown here is derived from an EMBL/GenBank/DDBJ whole genome shotgun (WGS) entry which is preliminary data.</text>
</comment>
<accession>A0AAN6UZE4</accession>
<gene>
    <name evidence="1" type="ORF">C8A04DRAFT_30447</name>
</gene>
<evidence type="ECO:0000313" key="2">
    <source>
        <dbReference type="Proteomes" id="UP001302676"/>
    </source>
</evidence>
<dbReference type="AlphaFoldDB" id="A0AAN6UZE4"/>
<evidence type="ECO:0000313" key="1">
    <source>
        <dbReference type="EMBL" id="KAK4141895.1"/>
    </source>
</evidence>
<dbReference type="Proteomes" id="UP001302676">
    <property type="component" value="Unassembled WGS sequence"/>
</dbReference>
<proteinExistence type="predicted"/>
<dbReference type="Gene3D" id="1.20.1170.10">
    <property type="match status" value="1"/>
</dbReference>
<keyword evidence="2" id="KW-1185">Reference proteome</keyword>
<reference evidence="1" key="1">
    <citation type="journal article" date="2023" name="Mol. Phylogenet. Evol.">
        <title>Genome-scale phylogeny and comparative genomics of the fungal order Sordariales.</title>
        <authorList>
            <person name="Hensen N."/>
            <person name="Bonometti L."/>
            <person name="Westerberg I."/>
            <person name="Brannstrom I.O."/>
            <person name="Guillou S."/>
            <person name="Cros-Aarteil S."/>
            <person name="Calhoun S."/>
            <person name="Haridas S."/>
            <person name="Kuo A."/>
            <person name="Mondo S."/>
            <person name="Pangilinan J."/>
            <person name="Riley R."/>
            <person name="LaButti K."/>
            <person name="Andreopoulos B."/>
            <person name="Lipzen A."/>
            <person name="Chen C."/>
            <person name="Yan M."/>
            <person name="Daum C."/>
            <person name="Ng V."/>
            <person name="Clum A."/>
            <person name="Steindorff A."/>
            <person name="Ohm R.A."/>
            <person name="Martin F."/>
            <person name="Silar P."/>
            <person name="Natvig D.O."/>
            <person name="Lalanne C."/>
            <person name="Gautier V."/>
            <person name="Ament-Velasquez S.L."/>
            <person name="Kruys A."/>
            <person name="Hutchinson M.I."/>
            <person name="Powell A.J."/>
            <person name="Barry K."/>
            <person name="Miller A.N."/>
            <person name="Grigoriev I.V."/>
            <person name="Debuchy R."/>
            <person name="Gladieux P."/>
            <person name="Hiltunen Thoren M."/>
            <person name="Johannesson H."/>
        </authorList>
    </citation>
    <scope>NUCLEOTIDE SEQUENCE</scope>
    <source>
        <strain evidence="1">CBS 141.50</strain>
    </source>
</reference>
<dbReference type="CDD" id="cd22656">
    <property type="entry name" value="ClyA_Cry6Aa-like"/>
    <property type="match status" value="1"/>
</dbReference>
<reference evidence="1" key="2">
    <citation type="submission" date="2023-05" db="EMBL/GenBank/DDBJ databases">
        <authorList>
            <consortium name="Lawrence Berkeley National Laboratory"/>
            <person name="Steindorff A."/>
            <person name="Hensen N."/>
            <person name="Bonometti L."/>
            <person name="Westerberg I."/>
            <person name="Brannstrom I.O."/>
            <person name="Guillou S."/>
            <person name="Cros-Aarteil S."/>
            <person name="Calhoun S."/>
            <person name="Haridas S."/>
            <person name="Kuo A."/>
            <person name="Mondo S."/>
            <person name="Pangilinan J."/>
            <person name="Riley R."/>
            <person name="Labutti K."/>
            <person name="Andreopoulos B."/>
            <person name="Lipzen A."/>
            <person name="Chen C."/>
            <person name="Yanf M."/>
            <person name="Daum C."/>
            <person name="Ng V."/>
            <person name="Clum A."/>
            <person name="Ohm R."/>
            <person name="Martin F."/>
            <person name="Silar P."/>
            <person name="Natvig D."/>
            <person name="Lalanne C."/>
            <person name="Gautier V."/>
            <person name="Ament-Velasquez S.L."/>
            <person name="Kruys A."/>
            <person name="Hutchinson M.I."/>
            <person name="Powell A.J."/>
            <person name="Barry K."/>
            <person name="Miller A.N."/>
            <person name="Grigoriev I.V."/>
            <person name="Debuchy R."/>
            <person name="Gladieux P."/>
            <person name="Thoren M.H."/>
            <person name="Johannesson H."/>
        </authorList>
    </citation>
    <scope>NUCLEOTIDE SEQUENCE</scope>
    <source>
        <strain evidence="1">CBS 141.50</strain>
    </source>
</reference>
<dbReference type="RefSeq" id="XP_062635266.1">
    <property type="nucleotide sequence ID" value="XM_062781377.1"/>
</dbReference>
<organism evidence="1 2">
    <name type="scientific">Dichotomopilus funicola</name>
    <dbReference type="NCBI Taxonomy" id="1934379"/>
    <lineage>
        <taxon>Eukaryota</taxon>
        <taxon>Fungi</taxon>
        <taxon>Dikarya</taxon>
        <taxon>Ascomycota</taxon>
        <taxon>Pezizomycotina</taxon>
        <taxon>Sordariomycetes</taxon>
        <taxon>Sordariomycetidae</taxon>
        <taxon>Sordariales</taxon>
        <taxon>Chaetomiaceae</taxon>
        <taxon>Dichotomopilus</taxon>
    </lineage>
</organism>
<dbReference type="GeneID" id="87817990"/>
<dbReference type="SUPFAM" id="SSF58100">
    <property type="entry name" value="Bacterial hemolysins"/>
    <property type="match status" value="1"/>
</dbReference>
<name>A0AAN6UZE4_9PEZI</name>
<dbReference type="EMBL" id="MU853604">
    <property type="protein sequence ID" value="KAK4141895.1"/>
    <property type="molecule type" value="Genomic_DNA"/>
</dbReference>
<sequence>MAAVAVALSNANWAPDTEGEKQLKAALEGALISSPSSVVTKAPDGKKNRFILQTQGYHDLYLYVVEGIKLCSSKEEFEKTFKKSTFAVVDKIDTSAYNLLRDTTVNVAKHCNEFNTNGLGRLTTSANGAIAYADHCIGLIKEKADISLYEAFQVLLDEKYAAAPKDDVFEEAVESATLAVKTLQKSAKQKGEDAKAMVDLLQAFYTETDNDKKSVATIEQQFLKGPIDPVTGKPVLKPDGTPQEPYSEVMNKELTRLMKEISDSITIKDKEYDKWDAAKNKAITYGVFGVFCGWLWIGSGIETDRAIKAKNKYDEMVALIAKDNEDKADLVRVLELVRALVTHFQALLPKMEVALKATLELKNLFNEQDLNFQLILNSLGDLQTGVSAKALKSRKNWINTALDEAVEKFKEIKELGEEFKRSATPTITEL</sequence>